<evidence type="ECO:0000256" key="3">
    <source>
        <dbReference type="ARBA" id="ARBA00022801"/>
    </source>
</evidence>
<dbReference type="EMBL" id="FYEK01000022">
    <property type="protein sequence ID" value="SNB62867.1"/>
    <property type="molecule type" value="Genomic_DNA"/>
</dbReference>
<dbReference type="Proteomes" id="UP000197025">
    <property type="component" value="Unassembled WGS sequence"/>
</dbReference>
<reference evidence="10" key="1">
    <citation type="submission" date="2017-06" db="EMBL/GenBank/DDBJ databases">
        <authorList>
            <person name="Varghese N."/>
            <person name="Submissions S."/>
        </authorList>
    </citation>
    <scope>NUCLEOTIDE SEQUENCE [LARGE SCALE GENOMIC DNA]</scope>
    <source>
        <strain evidence="10">JAD2</strain>
    </source>
</reference>
<dbReference type="CDD" id="cd04489">
    <property type="entry name" value="ExoVII_LU_OBF"/>
    <property type="match status" value="1"/>
</dbReference>
<comment type="catalytic activity">
    <reaction evidence="5 6">
        <text>Exonucleolytic cleavage in either 5'- to 3'- or 3'- to 5'-direction to yield nucleoside 5'-phosphates.</text>
        <dbReference type="EC" id="3.1.11.6"/>
    </reaction>
</comment>
<keyword evidence="4 5" id="KW-0269">Exonuclease</keyword>
<dbReference type="EC" id="3.1.11.6" evidence="5"/>
<evidence type="ECO:0000313" key="9">
    <source>
        <dbReference type="EMBL" id="SNB62867.1"/>
    </source>
</evidence>
<comment type="subcellular location">
    <subcellularLocation>
        <location evidence="5 6">Cytoplasm</location>
    </subcellularLocation>
</comment>
<evidence type="ECO:0000256" key="1">
    <source>
        <dbReference type="ARBA" id="ARBA00022490"/>
    </source>
</evidence>
<feature type="domain" description="OB-fold nucleic acid binding" evidence="8">
    <location>
        <begin position="15"/>
        <end position="107"/>
    </location>
</feature>
<evidence type="ECO:0000256" key="5">
    <source>
        <dbReference type="HAMAP-Rule" id="MF_00378"/>
    </source>
</evidence>
<comment type="function">
    <text evidence="5">Bidirectionally degrades single-stranded DNA into large acid-insoluble oligonucleotides, which are then degraded further into small acid-soluble oligonucleotides.</text>
</comment>
<dbReference type="GO" id="GO:0008855">
    <property type="term" value="F:exodeoxyribonuclease VII activity"/>
    <property type="evidence" value="ECO:0007669"/>
    <property type="project" value="UniProtKB-UniRule"/>
</dbReference>
<evidence type="ECO:0000256" key="6">
    <source>
        <dbReference type="RuleBase" id="RU004355"/>
    </source>
</evidence>
<dbReference type="PANTHER" id="PTHR30008:SF0">
    <property type="entry name" value="EXODEOXYRIBONUCLEASE 7 LARGE SUBUNIT"/>
    <property type="match status" value="1"/>
</dbReference>
<dbReference type="Pfam" id="PF02601">
    <property type="entry name" value="Exonuc_VII_L"/>
    <property type="match status" value="1"/>
</dbReference>
<proteinExistence type="inferred from homology"/>
<gene>
    <name evidence="5" type="primary">xseA</name>
    <name evidence="9" type="ORF">SAMN02746019_00006030</name>
</gene>
<sequence length="410" mass="45291">MSEWEELEQAPITYLTVSQLAAHLKEVIESRFAWGDLWVEGEVGDLRPTAPGHIFFSLKEGRAQITCVIWRTQAARMAHLPANGQTIVARGRIGYYEDRGDCRLYVDRWLPIGLGQRFLALEALKRRLEAEGLFDPTRKRTLPPFPRRIGVVTSPAGAALRDILNILRRRWPLAEVILSPTVVQGDDAPLSIATALETLWMVAGVDLAIIARGGGSNEELWAFNDERVVRAVASSPFPVVSGVGHAIDLTLTDAAADVHAPTPSAAAELATPDRDAVAAQIAGWRDRLEQAIRARLERAGQALTTLRARLQAHAPERELHARLERLHRLQTRLRSAIDQQILQAEARWGYHQARLEALNPHAVLARGYALVRRADGRLVTRADQVQPGEPLTVQWIDGEVPVRVEGGSPG</sequence>
<dbReference type="PANTHER" id="PTHR30008">
    <property type="entry name" value="EXODEOXYRIBONUCLEASE 7 LARGE SUBUNIT"/>
    <property type="match status" value="1"/>
</dbReference>
<dbReference type="NCBIfam" id="TIGR00237">
    <property type="entry name" value="xseA"/>
    <property type="match status" value="1"/>
</dbReference>
<dbReference type="RefSeq" id="WP_088570864.1">
    <property type="nucleotide sequence ID" value="NZ_FYEK01000022.1"/>
</dbReference>
<evidence type="ECO:0000313" key="10">
    <source>
        <dbReference type="Proteomes" id="UP000197025"/>
    </source>
</evidence>
<evidence type="ECO:0000259" key="8">
    <source>
        <dbReference type="Pfam" id="PF13742"/>
    </source>
</evidence>
<dbReference type="InterPro" id="IPR025824">
    <property type="entry name" value="OB-fold_nuc-bd_dom"/>
</dbReference>
<keyword evidence="3 5" id="KW-0378">Hydrolase</keyword>
<organism evidence="9 10">
    <name type="scientific">Thermoflexus hugenholtzii JAD2</name>
    <dbReference type="NCBI Taxonomy" id="877466"/>
    <lineage>
        <taxon>Bacteria</taxon>
        <taxon>Bacillati</taxon>
        <taxon>Chloroflexota</taxon>
        <taxon>Thermoflexia</taxon>
        <taxon>Thermoflexales</taxon>
        <taxon>Thermoflexaceae</taxon>
        <taxon>Thermoflexus</taxon>
    </lineage>
</organism>
<dbReference type="GO" id="GO:0006308">
    <property type="term" value="P:DNA catabolic process"/>
    <property type="evidence" value="ECO:0007669"/>
    <property type="project" value="UniProtKB-UniRule"/>
</dbReference>
<keyword evidence="10" id="KW-1185">Reference proteome</keyword>
<protein>
    <recommendedName>
        <fullName evidence="5">Exodeoxyribonuclease 7 large subunit</fullName>
        <ecNumber evidence="5">3.1.11.6</ecNumber>
    </recommendedName>
    <alternativeName>
        <fullName evidence="5">Exodeoxyribonuclease VII large subunit</fullName>
        <shortName evidence="5">Exonuclease VII large subunit</shortName>
    </alternativeName>
</protein>
<comment type="subunit">
    <text evidence="5">Heterooligomer composed of large and small subunits.</text>
</comment>
<feature type="domain" description="Exonuclease VII large subunit C-terminal" evidence="7">
    <location>
        <begin position="133"/>
        <end position="348"/>
    </location>
</feature>
<accession>A0A212QTB7</accession>
<name>A0A212QTB7_9CHLR</name>
<dbReference type="GO" id="GO:0003676">
    <property type="term" value="F:nucleic acid binding"/>
    <property type="evidence" value="ECO:0007669"/>
    <property type="project" value="InterPro"/>
</dbReference>
<dbReference type="InterPro" id="IPR020579">
    <property type="entry name" value="Exonuc_VII_lsu_C"/>
</dbReference>
<keyword evidence="1 5" id="KW-0963">Cytoplasm</keyword>
<evidence type="ECO:0000259" key="7">
    <source>
        <dbReference type="Pfam" id="PF02601"/>
    </source>
</evidence>
<dbReference type="InParanoid" id="A0A212QTB7"/>
<dbReference type="Pfam" id="PF13742">
    <property type="entry name" value="tRNA_anti_2"/>
    <property type="match status" value="1"/>
</dbReference>
<evidence type="ECO:0000256" key="2">
    <source>
        <dbReference type="ARBA" id="ARBA00022722"/>
    </source>
</evidence>
<dbReference type="FunCoup" id="A0A212QTB7">
    <property type="interactions" value="337"/>
</dbReference>
<dbReference type="GO" id="GO:0005737">
    <property type="term" value="C:cytoplasm"/>
    <property type="evidence" value="ECO:0007669"/>
    <property type="project" value="UniProtKB-SubCell"/>
</dbReference>
<evidence type="ECO:0000256" key="4">
    <source>
        <dbReference type="ARBA" id="ARBA00022839"/>
    </source>
</evidence>
<dbReference type="OrthoDB" id="9802795at2"/>
<keyword evidence="2 5" id="KW-0540">Nuclease</keyword>
<dbReference type="AlphaFoldDB" id="A0A212QTB7"/>
<comment type="similarity">
    <text evidence="5 6">Belongs to the XseA family.</text>
</comment>
<dbReference type="InterPro" id="IPR003753">
    <property type="entry name" value="Exonuc_VII_L"/>
</dbReference>
<dbReference type="HAMAP" id="MF_00378">
    <property type="entry name" value="Exonuc_7_L"/>
    <property type="match status" value="1"/>
</dbReference>
<dbReference type="GO" id="GO:0009318">
    <property type="term" value="C:exodeoxyribonuclease VII complex"/>
    <property type="evidence" value="ECO:0007669"/>
    <property type="project" value="UniProtKB-UniRule"/>
</dbReference>